<dbReference type="Bgee" id="WBGene00015281">
    <property type="expression patterns" value="Expressed in larva and 1 other cell type or tissue"/>
</dbReference>
<evidence type="ECO:0000313" key="2">
    <source>
        <dbReference type="EMBL" id="CDK13356.1"/>
    </source>
</evidence>
<dbReference type="AlphaFoldDB" id="V6CL84"/>
<dbReference type="EMBL" id="BX284604">
    <property type="protein sequence ID" value="CDK13356.1"/>
    <property type="molecule type" value="Genomic_DNA"/>
</dbReference>
<dbReference type="Proteomes" id="UP000001940">
    <property type="component" value="Chromosome IV"/>
</dbReference>
<dbReference type="CTD" id="182060"/>
<proteinExistence type="predicted"/>
<organism evidence="2 3">
    <name type="scientific">Caenorhabditis elegans</name>
    <dbReference type="NCBI Taxonomy" id="6239"/>
    <lineage>
        <taxon>Eukaryota</taxon>
        <taxon>Metazoa</taxon>
        <taxon>Ecdysozoa</taxon>
        <taxon>Nematoda</taxon>
        <taxon>Chromadorea</taxon>
        <taxon>Rhabditida</taxon>
        <taxon>Rhabditina</taxon>
        <taxon>Rhabditomorpha</taxon>
        <taxon>Rhabditoidea</taxon>
        <taxon>Rhabditidae</taxon>
        <taxon>Peloderinae</taxon>
        <taxon>Caenorhabditis</taxon>
    </lineage>
</organism>
<dbReference type="KEGG" id="cel:CELE_C01B10.7"/>
<dbReference type="AGR" id="WB:WBGene00015281"/>
<dbReference type="RefSeq" id="NP_001293704.1">
    <property type="nucleotide sequence ID" value="NM_001306775.3"/>
</dbReference>
<dbReference type="OrthoDB" id="5835676at2759"/>
<keyword evidence="3" id="KW-1185">Reference proteome</keyword>
<sequence length="59" mass="6787">MVQVSTVLSLFLLLICLVDSSSEPKRTMIRKGVQWEKQDEMWILGECEDKEKSGTKNDI</sequence>
<evidence type="ECO:0000256" key="1">
    <source>
        <dbReference type="SAM" id="SignalP"/>
    </source>
</evidence>
<protein>
    <submittedName>
        <fullName evidence="2">Secreted protein</fullName>
    </submittedName>
</protein>
<gene>
    <name evidence="2 4" type="ORF">C01B10.7</name>
    <name evidence="2" type="ORF">CELE_C01B10.7</name>
</gene>
<evidence type="ECO:0000313" key="4">
    <source>
        <dbReference type="WormBase" id="C01B10.7b"/>
    </source>
</evidence>
<feature type="chain" id="PRO_5004744504" evidence="1">
    <location>
        <begin position="21"/>
        <end position="59"/>
    </location>
</feature>
<feature type="signal peptide" evidence="1">
    <location>
        <begin position="1"/>
        <end position="20"/>
    </location>
</feature>
<dbReference type="HOGENOM" id="CLU_2962986_0_0_1"/>
<dbReference type="ExpressionAtlas" id="V6CL84">
    <property type="expression patterns" value="baseline and differential"/>
</dbReference>
<reference evidence="2 3" key="1">
    <citation type="journal article" date="1998" name="Science">
        <title>Genome sequence of the nematode C. elegans: a platform for investigating biology.</title>
        <authorList>
            <consortium name="The C. elegans sequencing consortium"/>
            <person name="Sulson J.E."/>
            <person name="Waterston R."/>
        </authorList>
    </citation>
    <scope>NUCLEOTIDE SEQUENCE [LARGE SCALE GENOMIC DNA]</scope>
    <source>
        <strain evidence="2 3">Bristol N2</strain>
    </source>
</reference>
<keyword evidence="1" id="KW-0732">Signal</keyword>
<dbReference type="WormBase" id="C01B10.7b">
    <property type="protein sequence ID" value="CE49231"/>
    <property type="gene ID" value="WBGene00015281"/>
</dbReference>
<evidence type="ECO:0000313" key="3">
    <source>
        <dbReference type="Proteomes" id="UP000001940"/>
    </source>
</evidence>
<accession>V6CL84</accession>
<dbReference type="GeneID" id="182060"/>
<name>V6CL84_CAEEL</name>